<dbReference type="Pfam" id="PF00561">
    <property type="entry name" value="Abhydrolase_1"/>
    <property type="match status" value="1"/>
</dbReference>
<dbReference type="Gene3D" id="3.40.50.1820">
    <property type="entry name" value="alpha/beta hydrolase"/>
    <property type="match status" value="2"/>
</dbReference>
<dbReference type="STRING" id="695939.SAMN00790413_05877"/>
<dbReference type="InterPro" id="IPR000073">
    <property type="entry name" value="AB_hydrolase_1"/>
</dbReference>
<dbReference type="GO" id="GO:0009086">
    <property type="term" value="P:methionine biosynthetic process"/>
    <property type="evidence" value="ECO:0007669"/>
    <property type="project" value="TreeGrafter"/>
</dbReference>
<evidence type="ECO:0000313" key="4">
    <source>
        <dbReference type="EMBL" id="SMB79298.1"/>
    </source>
</evidence>
<sequence length="364" mass="38558">MERDQAEESGSPGSPPERFTLRHTAVLAGVPVAVELGGHSWGALNAARDNAVLVCHYYTGTSQAAGRAADGTPGWWAELIGPGRPIDTDRFYVVAMNTLSNVQAHGPGVVTTGPATLHPDGEVWGKRFPPWDFADLHQLQEALLRQIGAERWHAVVGPSLGGMQALQWAGRAPELAPRVAAIAASPCAGPVLQGAFGPLLRDVAGTGDVEAALRLISLFGMGADGLERNFREADFGAYLRSRSVTASLAHILDIARVVLTHNLAALLPEGDPFGPWRRAGLRLLTVNIRGDQFFPAAEMRAFAASTRAAGVAHTHLEFDSPHGHLGCVMDTAPFAGGLRALLEDGLPDEAFAPDTAAWREVPHA</sequence>
<dbReference type="InterPro" id="IPR029058">
    <property type="entry name" value="AB_hydrolase_fold"/>
</dbReference>
<organism evidence="4 5">
    <name type="scientific">Deinococcus hopiensis KR-140</name>
    <dbReference type="NCBI Taxonomy" id="695939"/>
    <lineage>
        <taxon>Bacteria</taxon>
        <taxon>Thermotogati</taxon>
        <taxon>Deinococcota</taxon>
        <taxon>Deinococci</taxon>
        <taxon>Deinococcales</taxon>
        <taxon>Deinococcaceae</taxon>
        <taxon>Deinococcus</taxon>
    </lineage>
</organism>
<dbReference type="EMBL" id="FWWU01000003">
    <property type="protein sequence ID" value="SMB79298.1"/>
    <property type="molecule type" value="Genomic_DNA"/>
</dbReference>
<dbReference type="Proteomes" id="UP000192582">
    <property type="component" value="Unassembled WGS sequence"/>
</dbReference>
<dbReference type="OrthoDB" id="9800754at2"/>
<evidence type="ECO:0000313" key="5">
    <source>
        <dbReference type="Proteomes" id="UP000192582"/>
    </source>
</evidence>
<dbReference type="InterPro" id="IPR008220">
    <property type="entry name" value="HAT_MetX-like"/>
</dbReference>
<dbReference type="SUPFAM" id="SSF53474">
    <property type="entry name" value="alpha/beta-Hydrolases"/>
    <property type="match status" value="1"/>
</dbReference>
<proteinExistence type="predicted"/>
<accession>A0A1W1UDX4</accession>
<name>A0A1W1UDX4_9DEIO</name>
<dbReference type="AlphaFoldDB" id="A0A1W1UDX4"/>
<gene>
    <name evidence="4" type="ORF">SAMN00790413_05877</name>
</gene>
<dbReference type="RefSeq" id="WP_084045485.1">
    <property type="nucleotide sequence ID" value="NZ_FWWU01000003.1"/>
</dbReference>
<feature type="domain" description="AB hydrolase-1" evidence="3">
    <location>
        <begin position="119"/>
        <end position="191"/>
    </location>
</feature>
<dbReference type="GO" id="GO:0009092">
    <property type="term" value="P:homoserine metabolic process"/>
    <property type="evidence" value="ECO:0007669"/>
    <property type="project" value="TreeGrafter"/>
</dbReference>
<feature type="active site" evidence="2">
    <location>
        <position position="291"/>
    </location>
</feature>
<dbReference type="PIRSF" id="PIRSF000443">
    <property type="entry name" value="Homoser_Ac_trans"/>
    <property type="match status" value="1"/>
</dbReference>
<reference evidence="4 5" key="1">
    <citation type="submission" date="2017-04" db="EMBL/GenBank/DDBJ databases">
        <authorList>
            <person name="Afonso C.L."/>
            <person name="Miller P.J."/>
            <person name="Scott M.A."/>
            <person name="Spackman E."/>
            <person name="Goraichik I."/>
            <person name="Dimitrov K.M."/>
            <person name="Suarez D.L."/>
            <person name="Swayne D.E."/>
        </authorList>
    </citation>
    <scope>NUCLEOTIDE SEQUENCE [LARGE SCALE GENOMIC DNA]</scope>
    <source>
        <strain evidence="4 5">KR-140</strain>
    </source>
</reference>
<dbReference type="PANTHER" id="PTHR32268:SF11">
    <property type="entry name" value="HOMOSERINE O-ACETYLTRANSFERASE"/>
    <property type="match status" value="1"/>
</dbReference>
<keyword evidence="1 4" id="KW-0808">Transferase</keyword>
<evidence type="ECO:0000256" key="1">
    <source>
        <dbReference type="ARBA" id="ARBA00022679"/>
    </source>
</evidence>
<feature type="active site" description="Nucleophile" evidence="2">
    <location>
        <position position="159"/>
    </location>
</feature>
<dbReference type="PANTHER" id="PTHR32268">
    <property type="entry name" value="HOMOSERINE O-ACETYLTRANSFERASE"/>
    <property type="match status" value="1"/>
</dbReference>
<dbReference type="GO" id="GO:0004414">
    <property type="term" value="F:homoserine O-acetyltransferase activity"/>
    <property type="evidence" value="ECO:0007669"/>
    <property type="project" value="TreeGrafter"/>
</dbReference>
<keyword evidence="5" id="KW-1185">Reference proteome</keyword>
<evidence type="ECO:0000256" key="2">
    <source>
        <dbReference type="PIRSR" id="PIRSR000443-1"/>
    </source>
</evidence>
<feature type="active site" evidence="2">
    <location>
        <position position="324"/>
    </location>
</feature>
<protein>
    <submittedName>
        <fullName evidence="4">Homoserine O-acetyltransferase</fullName>
    </submittedName>
</protein>
<evidence type="ECO:0000259" key="3">
    <source>
        <dbReference type="Pfam" id="PF00561"/>
    </source>
</evidence>